<keyword evidence="7 11" id="KW-0067">ATP-binding</keyword>
<evidence type="ECO:0000256" key="11">
    <source>
        <dbReference type="HAMAP-Rule" id="MF_00186"/>
    </source>
</evidence>
<dbReference type="Pfam" id="PF02782">
    <property type="entry name" value="FGGY_C"/>
    <property type="match status" value="1"/>
</dbReference>
<dbReference type="InterPro" id="IPR018485">
    <property type="entry name" value="FGGY_C"/>
</dbReference>
<dbReference type="GO" id="GO:0005829">
    <property type="term" value="C:cytosol"/>
    <property type="evidence" value="ECO:0007669"/>
    <property type="project" value="TreeGrafter"/>
</dbReference>
<evidence type="ECO:0000256" key="4">
    <source>
        <dbReference type="ARBA" id="ARBA00022741"/>
    </source>
</evidence>
<dbReference type="InterPro" id="IPR005999">
    <property type="entry name" value="Glycerol_kin"/>
</dbReference>
<evidence type="ECO:0000256" key="7">
    <source>
        <dbReference type="ARBA" id="ARBA00022840"/>
    </source>
</evidence>
<feature type="binding site" evidence="11">
    <location>
        <position position="310"/>
    </location>
    <ligand>
        <name>ATP</name>
        <dbReference type="ChEBI" id="CHEBI:30616"/>
    </ligand>
</feature>
<feature type="binding site" evidence="11">
    <location>
        <position position="83"/>
    </location>
    <ligand>
        <name>sn-glycerol 3-phosphate</name>
        <dbReference type="ChEBI" id="CHEBI:57597"/>
    </ligand>
</feature>
<feature type="binding site" evidence="11">
    <location>
        <position position="14"/>
    </location>
    <ligand>
        <name>ATP</name>
        <dbReference type="ChEBI" id="CHEBI:30616"/>
    </ligand>
</feature>
<dbReference type="InterPro" id="IPR043129">
    <property type="entry name" value="ATPase_NBD"/>
</dbReference>
<dbReference type="PROSITE" id="PS00445">
    <property type="entry name" value="FGGY_KINASES_2"/>
    <property type="match status" value="1"/>
</dbReference>
<comment type="similarity">
    <text evidence="2 11 12">Belongs to the FGGY kinase family.</text>
</comment>
<feature type="binding site" evidence="11">
    <location>
        <position position="13"/>
    </location>
    <ligand>
        <name>ATP</name>
        <dbReference type="ChEBI" id="CHEBI:30616"/>
    </ligand>
</feature>
<feature type="binding site" evidence="11">
    <location>
        <position position="267"/>
    </location>
    <ligand>
        <name>ATP</name>
        <dbReference type="ChEBI" id="CHEBI:30616"/>
    </ligand>
</feature>
<keyword evidence="5 11" id="KW-0418">Kinase</keyword>
<keyword evidence="6 11" id="KW-0319">Glycerol metabolism</keyword>
<feature type="binding site" evidence="11">
    <location>
        <position position="245"/>
    </location>
    <ligand>
        <name>sn-glycerol 3-phosphate</name>
        <dbReference type="ChEBI" id="CHEBI:57597"/>
    </ligand>
</feature>
<evidence type="ECO:0000256" key="1">
    <source>
        <dbReference type="ARBA" id="ARBA00005190"/>
    </source>
</evidence>
<evidence type="ECO:0000256" key="6">
    <source>
        <dbReference type="ARBA" id="ARBA00022798"/>
    </source>
</evidence>
<feature type="binding site" evidence="11">
    <location>
        <position position="84"/>
    </location>
    <ligand>
        <name>sn-glycerol 3-phosphate</name>
        <dbReference type="ChEBI" id="CHEBI:57597"/>
    </ligand>
</feature>
<dbReference type="PROSITE" id="PS00933">
    <property type="entry name" value="FGGY_KINASES_1"/>
    <property type="match status" value="1"/>
</dbReference>
<comment type="caution">
    <text evidence="15">The sequence shown here is derived from an EMBL/GenBank/DDBJ whole genome shotgun (WGS) entry which is preliminary data.</text>
</comment>
<feature type="binding site" evidence="11">
    <location>
        <position position="411"/>
    </location>
    <ligand>
        <name>ATP</name>
        <dbReference type="ChEBI" id="CHEBI:30616"/>
    </ligand>
</feature>
<evidence type="ECO:0000259" key="14">
    <source>
        <dbReference type="Pfam" id="PF02782"/>
    </source>
</evidence>
<dbReference type="PANTHER" id="PTHR10196">
    <property type="entry name" value="SUGAR KINASE"/>
    <property type="match status" value="1"/>
</dbReference>
<comment type="activity regulation">
    <text evidence="11">Activated by phosphorylation and inhibited by fructose 1,6-bisphosphate (FBP).</text>
</comment>
<dbReference type="Proteomes" id="UP001141950">
    <property type="component" value="Unassembled WGS sequence"/>
</dbReference>
<dbReference type="Gene3D" id="3.30.420.40">
    <property type="match status" value="2"/>
</dbReference>
<feature type="domain" description="Carbohydrate kinase FGGY C-terminal" evidence="14">
    <location>
        <begin position="262"/>
        <end position="450"/>
    </location>
</feature>
<feature type="binding site" evidence="11">
    <location>
        <position position="13"/>
    </location>
    <ligand>
        <name>ADP</name>
        <dbReference type="ChEBI" id="CHEBI:456216"/>
    </ligand>
</feature>
<gene>
    <name evidence="11 15" type="primary">glpK</name>
    <name evidence="15" type="ORF">NQZ67_00880</name>
</gene>
<dbReference type="NCBIfam" id="NF000756">
    <property type="entry name" value="PRK00047.1"/>
    <property type="match status" value="1"/>
</dbReference>
<feature type="binding site" evidence="11">
    <location>
        <position position="246"/>
    </location>
    <ligand>
        <name>glycerol</name>
        <dbReference type="ChEBI" id="CHEBI:17754"/>
    </ligand>
</feature>
<dbReference type="CDD" id="cd07786">
    <property type="entry name" value="FGGY_EcGK_like"/>
    <property type="match status" value="1"/>
</dbReference>
<feature type="binding site" evidence="11">
    <location>
        <position position="267"/>
    </location>
    <ligand>
        <name>ADP</name>
        <dbReference type="ChEBI" id="CHEBI:456216"/>
    </ligand>
</feature>
<evidence type="ECO:0000313" key="16">
    <source>
        <dbReference type="Proteomes" id="UP001141950"/>
    </source>
</evidence>
<keyword evidence="11" id="KW-0597">Phosphoprotein</keyword>
<feature type="binding site" evidence="11">
    <location>
        <position position="13"/>
    </location>
    <ligand>
        <name>sn-glycerol 3-phosphate</name>
        <dbReference type="ChEBI" id="CHEBI:57597"/>
    </ligand>
</feature>
<feature type="binding site" evidence="11">
    <location>
        <position position="411"/>
    </location>
    <ligand>
        <name>ADP</name>
        <dbReference type="ChEBI" id="CHEBI:456216"/>
    </ligand>
</feature>
<dbReference type="InterPro" id="IPR018483">
    <property type="entry name" value="Carb_kinase_FGGY_CS"/>
</dbReference>
<dbReference type="EMBL" id="JANIPJ010000001">
    <property type="protein sequence ID" value="MCR2802422.1"/>
    <property type="molecule type" value="Genomic_DNA"/>
</dbReference>
<keyword evidence="4 11" id="KW-0547">Nucleotide-binding</keyword>
<feature type="binding site" evidence="11">
    <location>
        <position position="135"/>
    </location>
    <ligand>
        <name>glycerol</name>
        <dbReference type="ChEBI" id="CHEBI:17754"/>
    </ligand>
</feature>
<feature type="modified residue" description="Phosphohistidine; by HPr" evidence="11">
    <location>
        <position position="231"/>
    </location>
</feature>
<evidence type="ECO:0000256" key="3">
    <source>
        <dbReference type="ARBA" id="ARBA00022679"/>
    </source>
</evidence>
<dbReference type="GO" id="GO:0006072">
    <property type="term" value="P:glycerol-3-phosphate metabolic process"/>
    <property type="evidence" value="ECO:0007669"/>
    <property type="project" value="InterPro"/>
</dbReference>
<evidence type="ECO:0000256" key="5">
    <source>
        <dbReference type="ARBA" id="ARBA00022777"/>
    </source>
</evidence>
<dbReference type="EC" id="2.7.1.30" evidence="11"/>
<feature type="binding site" evidence="11">
    <location>
        <position position="83"/>
    </location>
    <ligand>
        <name>glycerol</name>
        <dbReference type="ChEBI" id="CHEBI:17754"/>
    </ligand>
</feature>
<feature type="binding site" evidence="11">
    <location>
        <position position="15"/>
    </location>
    <ligand>
        <name>ATP</name>
        <dbReference type="ChEBI" id="CHEBI:30616"/>
    </ligand>
</feature>
<dbReference type="AlphaFoldDB" id="A0A9X2MR90"/>
<dbReference type="GO" id="GO:0005524">
    <property type="term" value="F:ATP binding"/>
    <property type="evidence" value="ECO:0007669"/>
    <property type="project" value="UniProtKB-UniRule"/>
</dbReference>
<evidence type="ECO:0000256" key="9">
    <source>
        <dbReference type="ARBA" id="ARBA00054633"/>
    </source>
</evidence>
<comment type="pathway">
    <text evidence="1 11">Polyol metabolism; glycerol degradation via glycerol kinase pathway; sn-glycerol 3-phosphate from glycerol: step 1/1.</text>
</comment>
<comment type="catalytic activity">
    <reaction evidence="8 11">
        <text>glycerol + ATP = sn-glycerol 3-phosphate + ADP + H(+)</text>
        <dbReference type="Rhea" id="RHEA:21644"/>
        <dbReference type="ChEBI" id="CHEBI:15378"/>
        <dbReference type="ChEBI" id="CHEBI:17754"/>
        <dbReference type="ChEBI" id="CHEBI:30616"/>
        <dbReference type="ChEBI" id="CHEBI:57597"/>
        <dbReference type="ChEBI" id="CHEBI:456216"/>
        <dbReference type="EC" id="2.7.1.30"/>
    </reaction>
</comment>
<feature type="domain" description="Carbohydrate kinase FGGY N-terminal" evidence="13">
    <location>
        <begin position="5"/>
        <end position="252"/>
    </location>
</feature>
<protein>
    <recommendedName>
        <fullName evidence="11">Glycerol kinase</fullName>
        <ecNumber evidence="11">2.7.1.30</ecNumber>
    </recommendedName>
    <alternativeName>
        <fullName evidence="11">ATP:glycerol 3-phosphotransferase</fullName>
    </alternativeName>
    <alternativeName>
        <fullName evidence="11">Glycerokinase</fullName>
        <shortName evidence="11">GK</shortName>
    </alternativeName>
</protein>
<feature type="binding site" evidence="11">
    <location>
        <position position="314"/>
    </location>
    <ligand>
        <name>ATP</name>
        <dbReference type="ChEBI" id="CHEBI:30616"/>
    </ligand>
</feature>
<keyword evidence="3 11" id="KW-0808">Transferase</keyword>
<sequence length="497" mass="55355">MEETYILSIDQGTSSTRAILYDRDGSVRGKAQQELKQLFPNPGWVEHDPNEIWLSVLGVISSALKESGIRPEQIKAIGITNQRETAVVWNRRTGLPVYNAVVWQSRQSADICEQLRQDGYEPLVREKTGLLIDPYFSGTKVKWLLDHVDGARELAMSGDLLFGTIDTWLVWKMTGGEAHVTDYSNASRTLMFNIHELRWDEKLLQMLDVPAAMLPAVKSSSEIYGYTVPHHFYGNRIPIAGIAGDQQAALFGQACFEEGMAKNTYGTGCFMLMNTGSKAIESNHGLLTTIAWGLNGKVEYALEGSVFVAGSALQWLRDGLRLIESAAESETYATKVESSEGVYVVPAFVGLGTPYWDSDVRGAVFGLTRGTQKEHLIRATLESLAYQSNDVLNAMKEDAGLELKSLRVDGGAVYNEFLMQFQSDLIGTVVERPLTNETTALGAAYLAGLATDYWESRDDIRERWQSERRFEPKMSAKQRDDLYEGWKKAVRAAIAFK</sequence>
<comment type="function">
    <text evidence="9 11">Key enzyme in the regulation of glycerol uptake and metabolism. Catalyzes the phosphorylation of glycerol to yield sn-glycerol 3-phosphate.</text>
</comment>
<dbReference type="GO" id="GO:0004370">
    <property type="term" value="F:glycerol kinase activity"/>
    <property type="evidence" value="ECO:0007669"/>
    <property type="project" value="UniProtKB-UniRule"/>
</dbReference>
<dbReference type="PIRSF" id="PIRSF000538">
    <property type="entry name" value="GlpK"/>
    <property type="match status" value="1"/>
</dbReference>
<feature type="binding site" evidence="11">
    <location>
        <position position="84"/>
    </location>
    <ligand>
        <name>glycerol</name>
        <dbReference type="ChEBI" id="CHEBI:17754"/>
    </ligand>
</feature>
<keyword evidence="16" id="KW-1185">Reference proteome</keyword>
<comment type="subunit">
    <text evidence="10 11">Homotetramer and homodimer (in equilibrium).</text>
</comment>
<evidence type="ECO:0000256" key="12">
    <source>
        <dbReference type="RuleBase" id="RU003733"/>
    </source>
</evidence>
<dbReference type="GO" id="GO:0019563">
    <property type="term" value="P:glycerol catabolic process"/>
    <property type="evidence" value="ECO:0007669"/>
    <property type="project" value="UniProtKB-UniRule"/>
</dbReference>
<feature type="binding site" evidence="11">
    <location>
        <position position="415"/>
    </location>
    <ligand>
        <name>ADP</name>
        <dbReference type="ChEBI" id="CHEBI:456216"/>
    </ligand>
</feature>
<dbReference type="Pfam" id="PF00370">
    <property type="entry name" value="FGGY_N"/>
    <property type="match status" value="1"/>
</dbReference>
<dbReference type="InterPro" id="IPR000577">
    <property type="entry name" value="Carb_kinase_FGGY"/>
</dbReference>
<accession>A0A9X2MR90</accession>
<dbReference type="HAMAP" id="MF_00186">
    <property type="entry name" value="Glycerol_kin"/>
    <property type="match status" value="1"/>
</dbReference>
<proteinExistence type="inferred from homology"/>
<evidence type="ECO:0000256" key="8">
    <source>
        <dbReference type="ARBA" id="ARBA00052101"/>
    </source>
</evidence>
<name>A0A9X2MR90_9BACL</name>
<dbReference type="FunFam" id="3.30.420.40:FF:000008">
    <property type="entry name" value="Glycerol kinase"/>
    <property type="match status" value="1"/>
</dbReference>
<evidence type="ECO:0000256" key="10">
    <source>
        <dbReference type="ARBA" id="ARBA00063665"/>
    </source>
</evidence>
<feature type="binding site" evidence="11">
    <location>
        <position position="310"/>
    </location>
    <ligand>
        <name>ADP</name>
        <dbReference type="ChEBI" id="CHEBI:456216"/>
    </ligand>
</feature>
<dbReference type="PANTHER" id="PTHR10196:SF69">
    <property type="entry name" value="GLYCEROL KINASE"/>
    <property type="match status" value="1"/>
</dbReference>
<feature type="binding site" evidence="11">
    <location>
        <position position="17"/>
    </location>
    <ligand>
        <name>ADP</name>
        <dbReference type="ChEBI" id="CHEBI:456216"/>
    </ligand>
</feature>
<dbReference type="NCBIfam" id="TIGR01311">
    <property type="entry name" value="glycerol_kin"/>
    <property type="match status" value="1"/>
</dbReference>
<dbReference type="SUPFAM" id="SSF53067">
    <property type="entry name" value="Actin-like ATPase domain"/>
    <property type="match status" value="2"/>
</dbReference>
<dbReference type="FunFam" id="3.30.420.40:FF:000007">
    <property type="entry name" value="Glycerol kinase"/>
    <property type="match status" value="1"/>
</dbReference>
<evidence type="ECO:0000313" key="15">
    <source>
        <dbReference type="EMBL" id="MCR2802422.1"/>
    </source>
</evidence>
<organism evidence="15 16">
    <name type="scientific">Paenibacillus soyae</name>
    <dbReference type="NCBI Taxonomy" id="2969249"/>
    <lineage>
        <taxon>Bacteria</taxon>
        <taxon>Bacillati</taxon>
        <taxon>Bacillota</taxon>
        <taxon>Bacilli</taxon>
        <taxon>Bacillales</taxon>
        <taxon>Paenibacillaceae</taxon>
        <taxon>Paenibacillus</taxon>
    </lineage>
</organism>
<comment type="PTM">
    <text evidence="11">The phosphoenolpyruvate-dependent sugar phosphotransferase system (PTS), including enzyme I, and histidine-containing protein (HPr) are required for the phosphorylation, which leads to the activation of the enzyme.</text>
</comment>
<reference evidence="15" key="1">
    <citation type="submission" date="2022-08" db="EMBL/GenBank/DDBJ databases">
        <title>The genomic sequence of strain Paenibacillus sp. SCIV0701.</title>
        <authorList>
            <person name="Zhao H."/>
        </authorList>
    </citation>
    <scope>NUCLEOTIDE SEQUENCE</scope>
    <source>
        <strain evidence="15">SCIV0701</strain>
    </source>
</reference>
<evidence type="ECO:0000259" key="13">
    <source>
        <dbReference type="Pfam" id="PF00370"/>
    </source>
</evidence>
<feature type="binding site" evidence="11">
    <location>
        <position position="245"/>
    </location>
    <ligand>
        <name>glycerol</name>
        <dbReference type="ChEBI" id="CHEBI:17754"/>
    </ligand>
</feature>
<dbReference type="RefSeq" id="WP_257441926.1">
    <property type="nucleotide sequence ID" value="NZ_JANIPJ010000001.1"/>
</dbReference>
<dbReference type="InterPro" id="IPR018484">
    <property type="entry name" value="FGGY_N"/>
</dbReference>
<feature type="binding site" evidence="11">
    <location>
        <position position="135"/>
    </location>
    <ligand>
        <name>sn-glycerol 3-phosphate</name>
        <dbReference type="ChEBI" id="CHEBI:57597"/>
    </ligand>
</feature>
<evidence type="ECO:0000256" key="2">
    <source>
        <dbReference type="ARBA" id="ARBA00009156"/>
    </source>
</evidence>